<name>A5UJN9_METS3</name>
<dbReference type="EMBL" id="CP000678">
    <property type="protein sequence ID" value="ABQ86417.1"/>
    <property type="molecule type" value="Genomic_DNA"/>
</dbReference>
<dbReference type="PATRIC" id="fig|420247.28.peg.215"/>
<dbReference type="RefSeq" id="WP_011953757.1">
    <property type="nucleotide sequence ID" value="NC_009515.1"/>
</dbReference>
<dbReference type="BioCyc" id="MSMI420247:GHWZ-213-MONOMER"/>
<dbReference type="HOGENOM" id="CLU_914030_0_0_2"/>
<dbReference type="InterPro" id="IPR011856">
    <property type="entry name" value="tRNA_endonuc-like_dom_sf"/>
</dbReference>
<evidence type="ECO:0000313" key="1">
    <source>
        <dbReference type="EMBL" id="ABQ86417.1"/>
    </source>
</evidence>
<dbReference type="EnsemblBacteria" id="ABQ86417">
    <property type="protein sequence ID" value="ABQ86417"/>
    <property type="gene ID" value="Msm_0212"/>
</dbReference>
<evidence type="ECO:0000313" key="2">
    <source>
        <dbReference type="Proteomes" id="UP000001992"/>
    </source>
</evidence>
<organism evidence="1 2">
    <name type="scientific">Methanobrevibacter smithii (strain ATCC 35061 / DSM 861 / OCM 144 / PS)</name>
    <dbReference type="NCBI Taxonomy" id="420247"/>
    <lineage>
        <taxon>Archaea</taxon>
        <taxon>Methanobacteriati</taxon>
        <taxon>Methanobacteriota</taxon>
        <taxon>Methanomada group</taxon>
        <taxon>Methanobacteria</taxon>
        <taxon>Methanobacteriales</taxon>
        <taxon>Methanobacteriaceae</taxon>
        <taxon>Methanobrevibacter</taxon>
    </lineage>
</organism>
<dbReference type="SMR" id="A5UJN9"/>
<dbReference type="AlphaFoldDB" id="A5UJN9"/>
<dbReference type="GO" id="GO:0003676">
    <property type="term" value="F:nucleic acid binding"/>
    <property type="evidence" value="ECO:0007669"/>
    <property type="project" value="InterPro"/>
</dbReference>
<sequence length="304" mass="35202">MNEEEFLLLKSIALSLERIADSLEKNAHNEVDDKVDVAVESSDDTNENENMDYGCSVKEIDVNILIDKLQEKNITVKTYVDSITENTSLDNVAYFMGNRYNDIRKVYETIKRHLNKPNGFHLDLKNATQSEISASCQLCTTLYDIAFLSEYKYDKSPRYFIHATPNKIPIAINFLTGHWLEIFIRKTIQDSLKSLPATIEYTYLINPQIILPNGNDFELDVVFLINGEIYWVEGKTGNYQHYINKYSHVANMLNLDKNHSFLVLTDVINPNTTYILSKTFDMTIIPVEEFEEEIKYVFHENLIP</sequence>
<dbReference type="Gene3D" id="3.40.1350.10">
    <property type="match status" value="1"/>
</dbReference>
<accession>A5UJN9</accession>
<dbReference type="STRING" id="420247.Msm_0212"/>
<proteinExistence type="predicted"/>
<dbReference type="KEGG" id="msi:Msm_0212"/>
<dbReference type="Proteomes" id="UP000001992">
    <property type="component" value="Chromosome"/>
</dbReference>
<keyword evidence="2" id="KW-1185">Reference proteome</keyword>
<dbReference type="GeneID" id="78816835"/>
<protein>
    <submittedName>
        <fullName evidence="1">Uncharacterized protein</fullName>
    </submittedName>
</protein>
<dbReference type="SUPFAM" id="SSF52980">
    <property type="entry name" value="Restriction endonuclease-like"/>
    <property type="match status" value="1"/>
</dbReference>
<reference evidence="1 2" key="1">
    <citation type="journal article" date="2007" name="Proc. Natl. Acad. Sci. U.S.A.">
        <title>Genomic and metabolic adaptations of Methanobrevibacter smithii to the human gut.</title>
        <authorList>
            <person name="Samuel B.S."/>
            <person name="Hansen E.E."/>
            <person name="Manchester J.K."/>
            <person name="Coutinho P.M."/>
            <person name="Henrissat B."/>
            <person name="Fulton R."/>
            <person name="Latreille P."/>
            <person name="Kim K."/>
            <person name="Wilson R.K."/>
            <person name="Gordon J.I."/>
        </authorList>
    </citation>
    <scope>NUCLEOTIDE SEQUENCE [LARGE SCALE GENOMIC DNA]</scope>
    <source>
        <strain evidence="2">ATCC 35061 / DSM 861 / OCM 144 / PS</strain>
    </source>
</reference>
<gene>
    <name evidence="1" type="ordered locus">Msm_0212</name>
</gene>
<dbReference type="InterPro" id="IPR011335">
    <property type="entry name" value="Restrct_endonuc-II-like"/>
</dbReference>